<dbReference type="FunFam" id="3.30.70.240:FF:000004">
    <property type="entry name" value="116 kDa U5 small nuclear ribonucleoprotein"/>
    <property type="match status" value="1"/>
</dbReference>
<dbReference type="Gene3D" id="2.30.42.10">
    <property type="match status" value="3"/>
</dbReference>
<dbReference type="CDD" id="cd06719">
    <property type="entry name" value="PDZ2-4_Nma111p-like"/>
    <property type="match status" value="1"/>
</dbReference>
<dbReference type="SUPFAM" id="SSF50156">
    <property type="entry name" value="PDZ domain-like"/>
    <property type="match status" value="3"/>
</dbReference>
<dbReference type="PANTHER" id="PTHR46366:SF1">
    <property type="entry name" value="PDZ DOMAIN-CONTAINING PROTEIN C1685.05"/>
    <property type="match status" value="1"/>
</dbReference>
<dbReference type="InterPro" id="IPR036034">
    <property type="entry name" value="PDZ_sf"/>
</dbReference>
<gene>
    <name evidence="4" type="ORF">SeLEV6574_g02959</name>
</gene>
<feature type="compositionally biased region" description="Basic and acidic residues" evidence="2">
    <location>
        <begin position="1"/>
        <end position="13"/>
    </location>
</feature>
<dbReference type="InterPro" id="IPR001478">
    <property type="entry name" value="PDZ"/>
</dbReference>
<dbReference type="SMART" id="SM00228">
    <property type="entry name" value="PDZ"/>
    <property type="match status" value="2"/>
</dbReference>
<dbReference type="SUPFAM" id="SSF54211">
    <property type="entry name" value="Ribosomal protein S5 domain 2-like"/>
    <property type="match status" value="1"/>
</dbReference>
<dbReference type="PROSITE" id="PS50106">
    <property type="entry name" value="PDZ"/>
    <property type="match status" value="1"/>
</dbReference>
<dbReference type="Gene3D" id="3.30.70.240">
    <property type="match status" value="1"/>
</dbReference>
<dbReference type="SMART" id="SM00838">
    <property type="entry name" value="EFG_C"/>
    <property type="match status" value="1"/>
</dbReference>
<dbReference type="AlphaFoldDB" id="A0A507D5M3"/>
<comment type="caution">
    <text evidence="4">The sequence shown here is derived from an EMBL/GenBank/DDBJ whole genome shotgun (WGS) entry which is preliminary data.</text>
</comment>
<dbReference type="GO" id="GO:0004252">
    <property type="term" value="F:serine-type endopeptidase activity"/>
    <property type="evidence" value="ECO:0007669"/>
    <property type="project" value="InterPro"/>
</dbReference>
<name>A0A507D5M3_9FUNG</name>
<dbReference type="InterPro" id="IPR025926">
    <property type="entry name" value="PDZ-like_dom"/>
</dbReference>
<dbReference type="InterPro" id="IPR035647">
    <property type="entry name" value="EFG_III/V"/>
</dbReference>
<dbReference type="SUPFAM" id="SSF54980">
    <property type="entry name" value="EF-G C-terminal domain-like"/>
    <property type="match status" value="1"/>
</dbReference>
<dbReference type="InterPro" id="IPR014721">
    <property type="entry name" value="Ribsml_uS5_D2-typ_fold_subgr"/>
</dbReference>
<dbReference type="PRINTS" id="PR00834">
    <property type="entry name" value="PROTEASES2C"/>
</dbReference>
<evidence type="ECO:0000256" key="2">
    <source>
        <dbReference type="SAM" id="MobiDB-lite"/>
    </source>
</evidence>
<evidence type="ECO:0000259" key="3">
    <source>
        <dbReference type="PROSITE" id="PS50106"/>
    </source>
</evidence>
<proteinExistence type="inferred from homology"/>
<evidence type="ECO:0000313" key="5">
    <source>
        <dbReference type="Proteomes" id="UP000320475"/>
    </source>
</evidence>
<feature type="domain" description="PDZ" evidence="3">
    <location>
        <begin position="732"/>
        <end position="824"/>
    </location>
</feature>
<dbReference type="InterPro" id="IPR000640">
    <property type="entry name" value="EFG_V-like"/>
</dbReference>
<dbReference type="Pfam" id="PF12812">
    <property type="entry name" value="PDZ_1"/>
    <property type="match status" value="2"/>
</dbReference>
<feature type="region of interest" description="Disordered" evidence="2">
    <location>
        <begin position="1"/>
        <end position="23"/>
    </location>
</feature>
<dbReference type="VEuPathDB" id="FungiDB:SeMB42_g06188"/>
<dbReference type="EMBL" id="QEAM01000091">
    <property type="protein sequence ID" value="TPX46879.1"/>
    <property type="molecule type" value="Genomic_DNA"/>
</dbReference>
<dbReference type="Gene3D" id="2.40.10.10">
    <property type="entry name" value="Trypsin-like serine proteases"/>
    <property type="match status" value="2"/>
</dbReference>
<dbReference type="InterPro" id="IPR035655">
    <property type="entry name" value="U5-116kDa_C"/>
</dbReference>
<dbReference type="InterPro" id="IPR020568">
    <property type="entry name" value="Ribosomal_Su5_D2-typ_SF"/>
</dbReference>
<dbReference type="CDD" id="cd04098">
    <property type="entry name" value="eEF2_C_snRNP"/>
    <property type="match status" value="1"/>
</dbReference>
<dbReference type="InterPro" id="IPR001940">
    <property type="entry name" value="Peptidase_S1C"/>
</dbReference>
<comment type="similarity">
    <text evidence="1">Belongs to the peptidase S1C family.</text>
</comment>
<dbReference type="OrthoDB" id="4217619at2759"/>
<dbReference type="InterPro" id="IPR043504">
    <property type="entry name" value="Peptidase_S1_PA_chymotrypsin"/>
</dbReference>
<dbReference type="Gene3D" id="3.30.230.10">
    <property type="match status" value="1"/>
</dbReference>
<dbReference type="Pfam" id="PF00679">
    <property type="entry name" value="EFG_C"/>
    <property type="match status" value="1"/>
</dbReference>
<reference evidence="4 5" key="1">
    <citation type="journal article" date="2019" name="Sci. Rep.">
        <title>Comparative genomics of chytrid fungi reveal insights into the obligate biotrophic and pathogenic lifestyle of Synchytrium endobioticum.</title>
        <authorList>
            <person name="van de Vossenberg B.T.L.H."/>
            <person name="Warris S."/>
            <person name="Nguyen H.D.T."/>
            <person name="van Gent-Pelzer M.P.E."/>
            <person name="Joly D.L."/>
            <person name="van de Geest H.C."/>
            <person name="Bonants P.J.M."/>
            <person name="Smith D.S."/>
            <person name="Levesque C.A."/>
            <person name="van der Lee T.A.J."/>
        </authorList>
    </citation>
    <scope>NUCLEOTIDE SEQUENCE [LARGE SCALE GENOMIC DNA]</scope>
    <source>
        <strain evidence="4 5">LEV6574</strain>
    </source>
</reference>
<dbReference type="PANTHER" id="PTHR46366">
    <property type="entry name" value="PRO-APOPTOTIC SERINE PROTEASE NMA111"/>
    <property type="match status" value="1"/>
</dbReference>
<dbReference type="InterPro" id="IPR009003">
    <property type="entry name" value="Peptidase_S1_PA"/>
</dbReference>
<protein>
    <recommendedName>
        <fullName evidence="3">PDZ domain-containing protein</fullName>
    </recommendedName>
</protein>
<organism evidence="4 5">
    <name type="scientific">Synchytrium endobioticum</name>
    <dbReference type="NCBI Taxonomy" id="286115"/>
    <lineage>
        <taxon>Eukaryota</taxon>
        <taxon>Fungi</taxon>
        <taxon>Fungi incertae sedis</taxon>
        <taxon>Chytridiomycota</taxon>
        <taxon>Chytridiomycota incertae sedis</taxon>
        <taxon>Chytridiomycetes</taxon>
        <taxon>Synchytriales</taxon>
        <taxon>Synchytriaceae</taxon>
        <taxon>Synchytrium</taxon>
    </lineage>
</organism>
<dbReference type="SUPFAM" id="SSF50494">
    <property type="entry name" value="Trypsin-like serine proteases"/>
    <property type="match status" value="2"/>
</dbReference>
<evidence type="ECO:0000313" key="4">
    <source>
        <dbReference type="EMBL" id="TPX46879.1"/>
    </source>
</evidence>
<dbReference type="Pfam" id="PF13365">
    <property type="entry name" value="Trypsin_2"/>
    <property type="match status" value="1"/>
</dbReference>
<dbReference type="GO" id="GO:0006508">
    <property type="term" value="P:proteolysis"/>
    <property type="evidence" value="ECO:0007669"/>
    <property type="project" value="InterPro"/>
</dbReference>
<accession>A0A507D5M3</accession>
<feature type="compositionally biased region" description="Acidic residues" evidence="2">
    <location>
        <begin position="14"/>
        <end position="23"/>
    </location>
</feature>
<dbReference type="VEuPathDB" id="FungiDB:SeMB42_g03945"/>
<evidence type="ECO:0000256" key="1">
    <source>
        <dbReference type="ARBA" id="ARBA00010541"/>
    </source>
</evidence>
<sequence length="1171" mass="130250">MYEPESLVKTRENDVEENAAEDVDDASAPQALNDLYTKSPWEQTLKRVICGLVSIRNIAVRSFDTEKQRTSQASGFIVDKTLGIVLTNRHVVQPGPTIAEGILGESKEEVRLIPIYRDPVHDFGFLKFDVKEIMYMSLHEIPLCPDKARVGIDIRVVGNNAGEKLSILSGILARLDRQAPQYGVGRYNDWNTFYYQAASMTSGGSSGSPVINIDGEAIAVNAGGHTSAASSFFLPLDRVVRALSLIKSNHLVPRGTIQTTFVFKTFDELKRLSLDTTVEEDIRKSFPQATGMLSIQRVVPKGTADGILASGDIIYKLNGMRVLAFIPIEEVLDDSVGRLVNFTIQRGTRLMDVNVFVQDLHSVTPDRFVEVSGGIVHNLSYQMARTFMVPVAGLYVASPGYMLFLAGVTRKCIVLSVANQPTPDLNTFIKVFRNLNDNERVPVRFYALSDINTTRVSLMQVDRRYHSFRLAIRNDESGLWNYTALPPCPGVALIKPHSANPLTLEETMGPARVVVPSLVQVVFHLPFHVDGVLGTVYTSVGVVIDAEVGLLVVDRYAIPTSLGDVLLTFANSIIIPGKILYLHQVHNFAVVSYNTKLLGETGVTSAPLSDKELKQGDVVWMVALTRQFTPVIRKTRVSNVHQFIVSQPPIPQYRAFNSECYELETPLNHAGVVTDEAGQIQALWSCFNKHSKSGAPALMGLSTDLVLDVVYRIRESIRVNVVDHDVVTKGLEIEMAYTQIAPARVLGLSDEWVKQIEGSHLSRRNVLLIRRLTSGTAAASLLKEGDLLLAIDGRVVTRFRDVEAATGPLGSQRDSMELTILRDGSEINVDLPLSTYTTRGTERIVSFCGAVFQMPHKQVYQQLKEVPKGVLCSIVQHGSPAHLYGLSPMTFIQEVESKKTENLDQFLDVIKKINPGTFARFQTISFTRYIKVVGVRVDAHYFGVSEVRRNPNPDPFEWQLHQEVQEEAARMLHHIQLIHNFALIAIRNVKFRILDATIANEPIFRGGGQIIPTARRVCYSSFLTATPRIMEPVYYVEIQAPADCVSAVYTVLARRRGHVTQDLPKSGSPLYTVKALIPVVDSFGFETDLRTHTQGQAFCQQVFDHWQIVPGDPLDKTLQLRPLEPSPAQHLARDFMVKTRRRKGLSEDVTITKFFDDPMLIELAKLEGGLF</sequence>
<dbReference type="Proteomes" id="UP000320475">
    <property type="component" value="Unassembled WGS sequence"/>
</dbReference>